<comment type="caution">
    <text evidence="1">The sequence shown here is derived from an EMBL/GenBank/DDBJ whole genome shotgun (WGS) entry which is preliminary data.</text>
</comment>
<organism evidence="1 2">
    <name type="scientific">Aristolochia fimbriata</name>
    <name type="common">White veined hardy Dutchman's pipe vine</name>
    <dbReference type="NCBI Taxonomy" id="158543"/>
    <lineage>
        <taxon>Eukaryota</taxon>
        <taxon>Viridiplantae</taxon>
        <taxon>Streptophyta</taxon>
        <taxon>Embryophyta</taxon>
        <taxon>Tracheophyta</taxon>
        <taxon>Spermatophyta</taxon>
        <taxon>Magnoliopsida</taxon>
        <taxon>Magnoliidae</taxon>
        <taxon>Piperales</taxon>
        <taxon>Aristolochiaceae</taxon>
        <taxon>Aristolochia</taxon>
    </lineage>
</organism>
<dbReference type="EMBL" id="JAINDJ010000005">
    <property type="protein sequence ID" value="KAG9446553.1"/>
    <property type="molecule type" value="Genomic_DNA"/>
</dbReference>
<sequence>MSDEWMDWFLVGRCCSWSYLYELVFSSQLQGQGLLFVHFAQIPELNVWYGPDRFLHEEIADVHPGHDRNSIIKVIVKYLVSHVSFFF</sequence>
<keyword evidence="2" id="KW-1185">Reference proteome</keyword>
<name>A0AAV7EH48_ARIFI</name>
<reference evidence="1 2" key="1">
    <citation type="submission" date="2021-07" db="EMBL/GenBank/DDBJ databases">
        <title>The Aristolochia fimbriata genome: insights into angiosperm evolution, floral development and chemical biosynthesis.</title>
        <authorList>
            <person name="Jiao Y."/>
        </authorList>
    </citation>
    <scope>NUCLEOTIDE SEQUENCE [LARGE SCALE GENOMIC DNA]</scope>
    <source>
        <strain evidence="1">IBCAS-2021</strain>
        <tissue evidence="1">Leaf</tissue>
    </source>
</reference>
<proteinExistence type="predicted"/>
<dbReference type="Proteomes" id="UP000825729">
    <property type="component" value="Unassembled WGS sequence"/>
</dbReference>
<accession>A0AAV7EH48</accession>
<gene>
    <name evidence="1" type="ORF">H6P81_012681</name>
</gene>
<dbReference type="AlphaFoldDB" id="A0AAV7EH48"/>
<evidence type="ECO:0000313" key="1">
    <source>
        <dbReference type="EMBL" id="KAG9446553.1"/>
    </source>
</evidence>
<evidence type="ECO:0000313" key="2">
    <source>
        <dbReference type="Proteomes" id="UP000825729"/>
    </source>
</evidence>
<protein>
    <submittedName>
        <fullName evidence="1">Uncharacterized protein</fullName>
    </submittedName>
</protein>